<protein>
    <submittedName>
        <fullName evidence="3">M57 family metalloprotease</fullName>
    </submittedName>
</protein>
<evidence type="ECO:0000256" key="1">
    <source>
        <dbReference type="SAM" id="SignalP"/>
    </source>
</evidence>
<dbReference type="SUPFAM" id="SSF55486">
    <property type="entry name" value="Metalloproteases ('zincins'), catalytic domain"/>
    <property type="match status" value="1"/>
</dbReference>
<keyword evidence="3" id="KW-0482">Metalloprotease</keyword>
<accession>A0ABZ2KS63</accession>
<reference evidence="3" key="1">
    <citation type="submission" date="2021-12" db="EMBL/GenBank/DDBJ databases">
        <title>Discovery of the Pendulisporaceae a myxobacterial family with distinct sporulation behavior and unique specialized metabolism.</title>
        <authorList>
            <person name="Garcia R."/>
            <person name="Popoff A."/>
            <person name="Bader C.D."/>
            <person name="Loehr J."/>
            <person name="Walesch S."/>
            <person name="Walt C."/>
            <person name="Boldt J."/>
            <person name="Bunk B."/>
            <person name="Haeckl F.J.F.P.J."/>
            <person name="Gunesch A.P."/>
            <person name="Birkelbach J."/>
            <person name="Nuebel U."/>
            <person name="Pietschmann T."/>
            <person name="Bach T."/>
            <person name="Mueller R."/>
        </authorList>
    </citation>
    <scope>NUCLEOTIDE SEQUENCE</scope>
    <source>
        <strain evidence="3">MSr11367</strain>
    </source>
</reference>
<proteinExistence type="predicted"/>
<name>A0ABZ2KS63_9BACT</name>
<dbReference type="Pfam" id="PF12388">
    <property type="entry name" value="Peptidase_M57"/>
    <property type="match status" value="1"/>
</dbReference>
<keyword evidence="4" id="KW-1185">Reference proteome</keyword>
<dbReference type="GO" id="GO:0008237">
    <property type="term" value="F:metallopeptidase activity"/>
    <property type="evidence" value="ECO:0007669"/>
    <property type="project" value="UniProtKB-KW"/>
</dbReference>
<dbReference type="SMART" id="SM00235">
    <property type="entry name" value="ZnMc"/>
    <property type="match status" value="1"/>
</dbReference>
<feature type="chain" id="PRO_5047314648" evidence="1">
    <location>
        <begin position="31"/>
        <end position="292"/>
    </location>
</feature>
<keyword evidence="3" id="KW-0645">Protease</keyword>
<gene>
    <name evidence="3" type="ORF">LVJ94_31815</name>
</gene>
<evidence type="ECO:0000313" key="3">
    <source>
        <dbReference type="EMBL" id="WXB01494.1"/>
    </source>
</evidence>
<dbReference type="Proteomes" id="UP001374803">
    <property type="component" value="Chromosome"/>
</dbReference>
<evidence type="ECO:0000259" key="2">
    <source>
        <dbReference type="SMART" id="SM00235"/>
    </source>
</evidence>
<dbReference type="InterPro" id="IPR024653">
    <property type="entry name" value="Peptidase_M10/M27/M57"/>
</dbReference>
<sequence>MNTELFPVLPFRAGARLSSVLVFATAVALAGCTSKSGPGQSDTEVTGTTAVSFEEWQKTVYQDPDTGTWVVDGDTPIASATELRSFFETYVQQGALIVDMYNGVINRWHPQTAHNLVYCVDRVSFGANYGRVVQAIRAAAAEWAQVASVRFLHHVAQDDNCTLNNEQVLFNVRQSGQGFSGLAFFPHYPRSHRFLNISAVAATYGRNPNGPETLVGLFRHELGHILGFRHEHIHPEAHPAQSHCEERGAWKAVTIYDSNSVMHYPWCNGTNKGDLRITALDVQGAVALYGKP</sequence>
<dbReference type="InterPro" id="IPR006026">
    <property type="entry name" value="Peptidase_Metallo"/>
</dbReference>
<organism evidence="3 4">
    <name type="scientific">Pendulispora rubella</name>
    <dbReference type="NCBI Taxonomy" id="2741070"/>
    <lineage>
        <taxon>Bacteria</taxon>
        <taxon>Pseudomonadati</taxon>
        <taxon>Myxococcota</taxon>
        <taxon>Myxococcia</taxon>
        <taxon>Myxococcales</taxon>
        <taxon>Sorangiineae</taxon>
        <taxon>Pendulisporaceae</taxon>
        <taxon>Pendulispora</taxon>
    </lineage>
</organism>
<keyword evidence="1" id="KW-0732">Signal</keyword>
<feature type="signal peptide" evidence="1">
    <location>
        <begin position="1"/>
        <end position="30"/>
    </location>
</feature>
<dbReference type="InterPro" id="IPR024079">
    <property type="entry name" value="MetalloPept_cat_dom_sf"/>
</dbReference>
<evidence type="ECO:0000313" key="4">
    <source>
        <dbReference type="Proteomes" id="UP001374803"/>
    </source>
</evidence>
<dbReference type="EMBL" id="CP089983">
    <property type="protein sequence ID" value="WXB01494.1"/>
    <property type="molecule type" value="Genomic_DNA"/>
</dbReference>
<feature type="domain" description="Peptidase metallopeptidase" evidence="2">
    <location>
        <begin position="104"/>
        <end position="266"/>
    </location>
</feature>
<dbReference type="RefSeq" id="WP_394831109.1">
    <property type="nucleotide sequence ID" value="NZ_CP089929.1"/>
</dbReference>
<keyword evidence="3" id="KW-0378">Hydrolase</keyword>
<dbReference type="Gene3D" id="3.40.390.10">
    <property type="entry name" value="Collagenase (Catalytic Domain)"/>
    <property type="match status" value="1"/>
</dbReference>